<name>X1JH22_9ZZZZ</name>
<dbReference type="EMBL" id="BARU01041738">
    <property type="protein sequence ID" value="GAH77624.1"/>
    <property type="molecule type" value="Genomic_DNA"/>
</dbReference>
<dbReference type="Pfam" id="PF01370">
    <property type="entry name" value="Epimerase"/>
    <property type="match status" value="1"/>
</dbReference>
<dbReference type="AlphaFoldDB" id="X1JH22"/>
<dbReference type="SUPFAM" id="SSF51735">
    <property type="entry name" value="NAD(P)-binding Rossmann-fold domains"/>
    <property type="match status" value="1"/>
</dbReference>
<sequence>MEIKGNKFVVVGGAGFIGSHLVDQLIEKEPSEIIVYDNFSRGTHENLREALKSPLVKIYGAGGDITQNDTLKEAIRGADGVFHLAALWLLQCQDYPRSAFNVNIEGTFNVIEACKENGARLIYSSSASVYGNALEIPMTEEHPFNNETFYGATKIAGEQMLKAYAKRFMIDYVTLRYMNVYG</sequence>
<gene>
    <name evidence="3" type="ORF">S03H2_64281</name>
</gene>
<proteinExistence type="inferred from homology"/>
<evidence type="ECO:0000259" key="2">
    <source>
        <dbReference type="Pfam" id="PF01370"/>
    </source>
</evidence>
<organism evidence="3">
    <name type="scientific">marine sediment metagenome</name>
    <dbReference type="NCBI Taxonomy" id="412755"/>
    <lineage>
        <taxon>unclassified sequences</taxon>
        <taxon>metagenomes</taxon>
        <taxon>ecological metagenomes</taxon>
    </lineage>
</organism>
<feature type="domain" description="NAD-dependent epimerase/dehydratase" evidence="2">
    <location>
        <begin position="9"/>
        <end position="182"/>
    </location>
</feature>
<accession>X1JH22</accession>
<reference evidence="3" key="1">
    <citation type="journal article" date="2014" name="Front. Microbiol.">
        <title>High frequency of phylogenetically diverse reductive dehalogenase-homologous genes in deep subseafloor sedimentary metagenomes.</title>
        <authorList>
            <person name="Kawai M."/>
            <person name="Futagami T."/>
            <person name="Toyoda A."/>
            <person name="Takaki Y."/>
            <person name="Nishi S."/>
            <person name="Hori S."/>
            <person name="Arai W."/>
            <person name="Tsubouchi T."/>
            <person name="Morono Y."/>
            <person name="Uchiyama I."/>
            <person name="Ito T."/>
            <person name="Fujiyama A."/>
            <person name="Inagaki F."/>
            <person name="Takami H."/>
        </authorList>
    </citation>
    <scope>NUCLEOTIDE SEQUENCE</scope>
    <source>
        <strain evidence="3">Expedition CK06-06</strain>
    </source>
</reference>
<dbReference type="InterPro" id="IPR001509">
    <property type="entry name" value="Epimerase_deHydtase"/>
</dbReference>
<dbReference type="Gene3D" id="3.40.50.720">
    <property type="entry name" value="NAD(P)-binding Rossmann-like Domain"/>
    <property type="match status" value="1"/>
</dbReference>
<comment type="caution">
    <text evidence="3">The sequence shown here is derived from an EMBL/GenBank/DDBJ whole genome shotgun (WGS) entry which is preliminary data.</text>
</comment>
<evidence type="ECO:0000313" key="3">
    <source>
        <dbReference type="EMBL" id="GAH77624.1"/>
    </source>
</evidence>
<dbReference type="PANTHER" id="PTHR43725:SF53">
    <property type="entry name" value="UDP-ARABINOSE 4-EPIMERASE 1"/>
    <property type="match status" value="1"/>
</dbReference>
<feature type="non-terminal residue" evidence="3">
    <location>
        <position position="182"/>
    </location>
</feature>
<dbReference type="InterPro" id="IPR036291">
    <property type="entry name" value="NAD(P)-bd_dom_sf"/>
</dbReference>
<dbReference type="PANTHER" id="PTHR43725">
    <property type="entry name" value="UDP-GLUCOSE 4-EPIMERASE"/>
    <property type="match status" value="1"/>
</dbReference>
<comment type="similarity">
    <text evidence="1">Belongs to the NAD(P)-dependent epimerase/dehydratase family.</text>
</comment>
<evidence type="ECO:0000256" key="1">
    <source>
        <dbReference type="ARBA" id="ARBA00007637"/>
    </source>
</evidence>
<protein>
    <recommendedName>
        <fullName evidence="2">NAD-dependent epimerase/dehydratase domain-containing protein</fullName>
    </recommendedName>
</protein>